<keyword evidence="2" id="KW-0812">Transmembrane</keyword>
<keyword evidence="4" id="KW-1185">Reference proteome</keyword>
<feature type="transmembrane region" description="Helical" evidence="2">
    <location>
        <begin position="6"/>
        <end position="26"/>
    </location>
</feature>
<dbReference type="InterPro" id="IPR036188">
    <property type="entry name" value="FAD/NAD-bd_sf"/>
</dbReference>
<dbReference type="AlphaFoldDB" id="A0A5C3MMV8"/>
<reference evidence="3 4" key="1">
    <citation type="journal article" date="2019" name="Nat. Ecol. Evol.">
        <title>Megaphylogeny resolves global patterns of mushroom evolution.</title>
        <authorList>
            <person name="Varga T."/>
            <person name="Krizsan K."/>
            <person name="Foldi C."/>
            <person name="Dima B."/>
            <person name="Sanchez-Garcia M."/>
            <person name="Sanchez-Ramirez S."/>
            <person name="Szollosi G.J."/>
            <person name="Szarkandi J.G."/>
            <person name="Papp V."/>
            <person name="Albert L."/>
            <person name="Andreopoulos W."/>
            <person name="Angelini C."/>
            <person name="Antonin V."/>
            <person name="Barry K.W."/>
            <person name="Bougher N.L."/>
            <person name="Buchanan P."/>
            <person name="Buyck B."/>
            <person name="Bense V."/>
            <person name="Catcheside P."/>
            <person name="Chovatia M."/>
            <person name="Cooper J."/>
            <person name="Damon W."/>
            <person name="Desjardin D."/>
            <person name="Finy P."/>
            <person name="Geml J."/>
            <person name="Haridas S."/>
            <person name="Hughes K."/>
            <person name="Justo A."/>
            <person name="Karasinski D."/>
            <person name="Kautmanova I."/>
            <person name="Kiss B."/>
            <person name="Kocsube S."/>
            <person name="Kotiranta H."/>
            <person name="LaButti K.M."/>
            <person name="Lechner B.E."/>
            <person name="Liimatainen K."/>
            <person name="Lipzen A."/>
            <person name="Lukacs Z."/>
            <person name="Mihaltcheva S."/>
            <person name="Morgado L.N."/>
            <person name="Niskanen T."/>
            <person name="Noordeloos M.E."/>
            <person name="Ohm R.A."/>
            <person name="Ortiz-Santana B."/>
            <person name="Ovrebo C."/>
            <person name="Racz N."/>
            <person name="Riley R."/>
            <person name="Savchenko A."/>
            <person name="Shiryaev A."/>
            <person name="Soop K."/>
            <person name="Spirin V."/>
            <person name="Szebenyi C."/>
            <person name="Tomsovsky M."/>
            <person name="Tulloss R.E."/>
            <person name="Uehling J."/>
            <person name="Grigoriev I.V."/>
            <person name="Vagvolgyi C."/>
            <person name="Papp T."/>
            <person name="Martin F.M."/>
            <person name="Miettinen O."/>
            <person name="Hibbett D.S."/>
            <person name="Nagy L.G."/>
        </authorList>
    </citation>
    <scope>NUCLEOTIDE SEQUENCE [LARGE SCALE GENOMIC DNA]</scope>
    <source>
        <strain evidence="3 4">OMC1185</strain>
    </source>
</reference>
<evidence type="ECO:0000256" key="2">
    <source>
        <dbReference type="SAM" id="Phobius"/>
    </source>
</evidence>
<dbReference type="Proteomes" id="UP000305948">
    <property type="component" value="Unassembled WGS sequence"/>
</dbReference>
<dbReference type="InterPro" id="IPR051209">
    <property type="entry name" value="FAD-bind_Monooxygenase_sf"/>
</dbReference>
<evidence type="ECO:0000256" key="1">
    <source>
        <dbReference type="ARBA" id="ARBA00010139"/>
    </source>
</evidence>
<proteinExistence type="inferred from homology"/>
<keyword evidence="2" id="KW-1133">Transmembrane helix</keyword>
<gene>
    <name evidence="3" type="ORF">OE88DRAFT_1739097</name>
</gene>
<evidence type="ECO:0000313" key="4">
    <source>
        <dbReference type="Proteomes" id="UP000305948"/>
    </source>
</evidence>
<protein>
    <submittedName>
        <fullName evidence="3">FAD/NAD(P)-binding domain-containing protein</fullName>
    </submittedName>
</protein>
<dbReference type="EMBL" id="ML213527">
    <property type="protein sequence ID" value="TFK46752.1"/>
    <property type="molecule type" value="Genomic_DNA"/>
</dbReference>
<dbReference type="PANTHER" id="PTHR42877:SF4">
    <property type="entry name" value="FAD_NAD(P)-BINDING DOMAIN-CONTAINING PROTEIN-RELATED"/>
    <property type="match status" value="1"/>
</dbReference>
<dbReference type="PANTHER" id="PTHR42877">
    <property type="entry name" value="L-ORNITHINE N(5)-MONOOXYGENASE-RELATED"/>
    <property type="match status" value="1"/>
</dbReference>
<dbReference type="SUPFAM" id="SSF51905">
    <property type="entry name" value="FAD/NAD(P)-binding domain"/>
    <property type="match status" value="1"/>
</dbReference>
<dbReference type="Gene3D" id="3.50.50.60">
    <property type="entry name" value="FAD/NAD(P)-binding domain"/>
    <property type="match status" value="3"/>
</dbReference>
<name>A0A5C3MMV8_9AGAM</name>
<comment type="similarity">
    <text evidence="1">Belongs to the FAD-binding monooxygenase family.</text>
</comment>
<dbReference type="Pfam" id="PF13450">
    <property type="entry name" value="NAD_binding_8"/>
    <property type="match status" value="1"/>
</dbReference>
<dbReference type="OrthoDB" id="74360at2759"/>
<evidence type="ECO:0000313" key="3">
    <source>
        <dbReference type="EMBL" id="TFK46752.1"/>
    </source>
</evidence>
<accession>A0A5C3MMV8</accession>
<organism evidence="3 4">
    <name type="scientific">Heliocybe sulcata</name>
    <dbReference type="NCBI Taxonomy" id="5364"/>
    <lineage>
        <taxon>Eukaryota</taxon>
        <taxon>Fungi</taxon>
        <taxon>Dikarya</taxon>
        <taxon>Basidiomycota</taxon>
        <taxon>Agaricomycotina</taxon>
        <taxon>Agaricomycetes</taxon>
        <taxon>Gloeophyllales</taxon>
        <taxon>Gloeophyllaceae</taxon>
        <taxon>Heliocybe</taxon>
    </lineage>
</organism>
<sequence>MPNEVESVSVVIIGAGIGGLTFAIALKRKLRFDDFIIYEKADDVGGTWRDNCYPGCSSDIPIHWYSLYSDLDPEWPNVLGYQPQIEAYWQKLSRKYGLYKKISFRTRVISAEWDSQKNMYYVTAQSGNGNETYCWAKVVVSAVGLLSEPAYPPGVEEEITRSLDTRVFKGPMWHSSRWCEAVPLQGKTVGVIGNAASAAQFIPIISKDPTVKVVNVCRTPNWYISLPNSTYSNVTKWAFAHVPLTMRGYYYWVSFRDDFIFCLRKYTAFGKLSLRAAKEYILARSPKKYHDKIVPDFPIGCKRYIVDVGYLDSLHRDNVEVNWNGFKEFYSDGVLTGAGEQIPVDAIIFATGFKVSEYLVRVVGTNGSIQQFYLSQGGPTAHIGTTVPTFPNFFMLYGPNTVMGHGSVVCTVECQVGYVLQLLSPILDGRLSSVYVTQEACDDYNTYMQSQLSSPNSPMMKCTSWFRAGPDQSGKVISTFPDPWLAFWWYLRRPAWGDFECYDRKSRRIALGASQHWRDISRPFSGLFLDIINACVSGFLRARRMISNFVPGYGSEL</sequence>
<dbReference type="STRING" id="5364.A0A5C3MMV8"/>
<keyword evidence="2" id="KW-0472">Membrane</keyword>